<dbReference type="GO" id="GO:0015937">
    <property type="term" value="P:coenzyme A biosynthetic process"/>
    <property type="evidence" value="ECO:0007669"/>
    <property type="project" value="UniProtKB-UniRule"/>
</dbReference>
<evidence type="ECO:0000256" key="2">
    <source>
        <dbReference type="ARBA" id="ARBA00004496"/>
    </source>
</evidence>
<keyword evidence="7 14" id="KW-0963">Cytoplasm</keyword>
<dbReference type="GO" id="GO:0004594">
    <property type="term" value="F:pantothenate kinase activity"/>
    <property type="evidence" value="ECO:0007669"/>
    <property type="project" value="UniProtKB-UniRule"/>
</dbReference>
<comment type="pathway">
    <text evidence="3 14 15">Cofactor biosynthesis; coenzyme A biosynthesis; CoA from (R)-pantothenate: step 1/5.</text>
</comment>
<dbReference type="Proteomes" id="UP000078148">
    <property type="component" value="Chromosome"/>
</dbReference>
<dbReference type="GO" id="GO:0005524">
    <property type="term" value="F:ATP binding"/>
    <property type="evidence" value="ECO:0007669"/>
    <property type="project" value="UniProtKB-UniRule"/>
</dbReference>
<evidence type="ECO:0000256" key="8">
    <source>
        <dbReference type="ARBA" id="ARBA00022679"/>
    </source>
</evidence>
<dbReference type="EC" id="2.7.1.33" evidence="5 14"/>
<keyword evidence="10 14" id="KW-0418">Kinase</keyword>
<dbReference type="RefSeq" id="WP_060535051.1">
    <property type="nucleotide sequence ID" value="NZ_CP013023.1"/>
</dbReference>
<evidence type="ECO:0000256" key="10">
    <source>
        <dbReference type="ARBA" id="ARBA00022777"/>
    </source>
</evidence>
<comment type="similarity">
    <text evidence="4 14 15">Belongs to the prokaryotic pantothenate kinase family.</text>
</comment>
<dbReference type="GO" id="GO:0005737">
    <property type="term" value="C:cytoplasm"/>
    <property type="evidence" value="ECO:0007669"/>
    <property type="project" value="UniProtKB-SubCell"/>
</dbReference>
<feature type="domain" description="Phosphoribulokinase/uridine kinase" evidence="16">
    <location>
        <begin position="86"/>
        <end position="224"/>
    </location>
</feature>
<dbReference type="PIRSF" id="PIRSF000545">
    <property type="entry name" value="Pantothenate_kin"/>
    <property type="match status" value="1"/>
</dbReference>
<dbReference type="EMBL" id="CP013023">
    <property type="protein sequence ID" value="ANF96944.1"/>
    <property type="molecule type" value="Genomic_DNA"/>
</dbReference>
<dbReference type="PANTHER" id="PTHR10285">
    <property type="entry name" value="URIDINE KINASE"/>
    <property type="match status" value="1"/>
</dbReference>
<keyword evidence="11 14" id="KW-0067">ATP-binding</keyword>
<organism evidence="17 18">
    <name type="scientific">Paenibacillus bovis</name>
    <dbReference type="NCBI Taxonomy" id="1616788"/>
    <lineage>
        <taxon>Bacteria</taxon>
        <taxon>Bacillati</taxon>
        <taxon>Bacillota</taxon>
        <taxon>Bacilli</taxon>
        <taxon>Bacillales</taxon>
        <taxon>Paenibacillaceae</taxon>
        <taxon>Paenibacillus</taxon>
    </lineage>
</organism>
<reference evidence="17 18" key="2">
    <citation type="journal article" date="2016" name="Int. J. Syst. Evol. Microbiol.">
        <title>Paenibacillus bovis sp. nov., isolated from raw yak (Bos grunniens) milk.</title>
        <authorList>
            <person name="Gao C."/>
            <person name="Han J."/>
            <person name="Liu Z."/>
            <person name="Xu X."/>
            <person name="Hang F."/>
            <person name="Wu Z."/>
        </authorList>
    </citation>
    <scope>NUCLEOTIDE SEQUENCE [LARGE SCALE GENOMIC DNA]</scope>
    <source>
        <strain evidence="17 18">BD3526</strain>
    </source>
</reference>
<evidence type="ECO:0000256" key="6">
    <source>
        <dbReference type="ARBA" id="ARBA00015080"/>
    </source>
</evidence>
<dbReference type="NCBIfam" id="TIGR00554">
    <property type="entry name" value="panK_bact"/>
    <property type="match status" value="1"/>
</dbReference>
<evidence type="ECO:0000256" key="13">
    <source>
        <dbReference type="ARBA" id="ARBA00032866"/>
    </source>
</evidence>
<evidence type="ECO:0000256" key="1">
    <source>
        <dbReference type="ARBA" id="ARBA00001206"/>
    </source>
</evidence>
<dbReference type="HAMAP" id="MF_00215">
    <property type="entry name" value="Pantothen_kinase_1"/>
    <property type="match status" value="1"/>
</dbReference>
<evidence type="ECO:0000256" key="5">
    <source>
        <dbReference type="ARBA" id="ARBA00012102"/>
    </source>
</evidence>
<keyword evidence="9 14" id="KW-0547">Nucleotide-binding</keyword>
<evidence type="ECO:0000313" key="18">
    <source>
        <dbReference type="Proteomes" id="UP000078148"/>
    </source>
</evidence>
<comment type="catalytic activity">
    <reaction evidence="1 14 15">
        <text>(R)-pantothenate + ATP = (R)-4'-phosphopantothenate + ADP + H(+)</text>
        <dbReference type="Rhea" id="RHEA:16373"/>
        <dbReference type="ChEBI" id="CHEBI:10986"/>
        <dbReference type="ChEBI" id="CHEBI:15378"/>
        <dbReference type="ChEBI" id="CHEBI:29032"/>
        <dbReference type="ChEBI" id="CHEBI:30616"/>
        <dbReference type="ChEBI" id="CHEBI:456216"/>
        <dbReference type="EC" id="2.7.1.33"/>
    </reaction>
</comment>
<keyword evidence="18" id="KW-1185">Reference proteome</keyword>
<feature type="binding site" evidence="14">
    <location>
        <begin position="91"/>
        <end position="98"/>
    </location>
    <ligand>
        <name>ATP</name>
        <dbReference type="ChEBI" id="CHEBI:30616"/>
    </ligand>
</feature>
<evidence type="ECO:0000256" key="7">
    <source>
        <dbReference type="ARBA" id="ARBA00022490"/>
    </source>
</evidence>
<dbReference type="InterPro" id="IPR006083">
    <property type="entry name" value="PRK/URK"/>
</dbReference>
<name>A0A172ZH28_9BACL</name>
<reference evidence="18" key="1">
    <citation type="submission" date="2015-10" db="EMBL/GenBank/DDBJ databases">
        <title>Genome of Paenibacillus bovis sp. nov.</title>
        <authorList>
            <person name="Wu Z."/>
            <person name="Gao C."/>
            <person name="Liu Z."/>
            <person name="Zheng H."/>
        </authorList>
    </citation>
    <scope>NUCLEOTIDE SEQUENCE [LARGE SCALE GENOMIC DNA]</scope>
    <source>
        <strain evidence="18">BD3526</strain>
    </source>
</reference>
<dbReference type="InterPro" id="IPR004566">
    <property type="entry name" value="PanK"/>
</dbReference>
<dbReference type="SUPFAM" id="SSF52540">
    <property type="entry name" value="P-loop containing nucleoside triphosphate hydrolases"/>
    <property type="match status" value="1"/>
</dbReference>
<protein>
    <recommendedName>
        <fullName evidence="6 14">Pantothenate kinase</fullName>
        <ecNumber evidence="5 14">2.7.1.33</ecNumber>
    </recommendedName>
    <alternativeName>
        <fullName evidence="13 14">Pantothenic acid kinase</fullName>
    </alternativeName>
</protein>
<dbReference type="Gene3D" id="3.40.50.300">
    <property type="entry name" value="P-loop containing nucleotide triphosphate hydrolases"/>
    <property type="match status" value="1"/>
</dbReference>
<evidence type="ECO:0000256" key="11">
    <source>
        <dbReference type="ARBA" id="ARBA00022840"/>
    </source>
</evidence>
<evidence type="ECO:0000256" key="9">
    <source>
        <dbReference type="ARBA" id="ARBA00022741"/>
    </source>
</evidence>
<proteinExistence type="inferred from homology"/>
<dbReference type="STRING" id="1616788.AR543_13640"/>
<dbReference type="InterPro" id="IPR027417">
    <property type="entry name" value="P-loop_NTPase"/>
</dbReference>
<evidence type="ECO:0000256" key="14">
    <source>
        <dbReference type="HAMAP-Rule" id="MF_00215"/>
    </source>
</evidence>
<evidence type="ECO:0000256" key="15">
    <source>
        <dbReference type="RuleBase" id="RU003530"/>
    </source>
</evidence>
<evidence type="ECO:0000259" key="16">
    <source>
        <dbReference type="Pfam" id="PF00485"/>
    </source>
</evidence>
<dbReference type="OrthoDB" id="1550976at2"/>
<sequence length="309" mass="35995">MKRYSPYIEFDRKEWASLRDHHTPLPLTERELEQLRGLNEHVSLQEVEEVYLPLTHLIHLYVGASQQLHQLTTTFLKKKARKTPFIIGIAGSVAVGKSTTARLLQTLLSRWDTHRRVDLVTTDGFLYPKADLEEKGIMNRKGFPESYDIKRLMEFMGDIKSGKPDVRAPKYSHLTYDRIPDEESIINNPDILIVEGINVLQVKKQSPLFVSDFFDFSIFIDADESNIARWYVERFQLLRQTVFQNPDSYFHNRFGHLTANEAEEAAQHTWKTINAKNLHENILPTKGRAQLILRKEADHSIQNIFLRKL</sequence>
<evidence type="ECO:0000256" key="3">
    <source>
        <dbReference type="ARBA" id="ARBA00005225"/>
    </source>
</evidence>
<evidence type="ECO:0000313" key="17">
    <source>
        <dbReference type="EMBL" id="ANF96944.1"/>
    </source>
</evidence>
<dbReference type="CDD" id="cd02025">
    <property type="entry name" value="PanK"/>
    <property type="match status" value="1"/>
</dbReference>
<dbReference type="Pfam" id="PF00485">
    <property type="entry name" value="PRK"/>
    <property type="match status" value="1"/>
</dbReference>
<comment type="subcellular location">
    <subcellularLocation>
        <location evidence="2 14 15">Cytoplasm</location>
    </subcellularLocation>
</comment>
<accession>A0A172ZH28</accession>
<dbReference type="AlphaFoldDB" id="A0A172ZH28"/>
<dbReference type="KEGG" id="pbv:AR543_13640"/>
<evidence type="ECO:0000256" key="12">
    <source>
        <dbReference type="ARBA" id="ARBA00022993"/>
    </source>
</evidence>
<keyword evidence="8 14" id="KW-0808">Transferase</keyword>
<gene>
    <name evidence="14" type="primary">coaA</name>
    <name evidence="17" type="ORF">AR543_13640</name>
</gene>
<dbReference type="UniPathway" id="UPA00241">
    <property type="reaction ID" value="UER00352"/>
</dbReference>
<evidence type="ECO:0000256" key="4">
    <source>
        <dbReference type="ARBA" id="ARBA00006087"/>
    </source>
</evidence>
<keyword evidence="12 14" id="KW-0173">Coenzyme A biosynthesis</keyword>